<name>W1WI21_9ZZZZ</name>
<evidence type="ECO:0000313" key="1">
    <source>
        <dbReference type="EMBL" id="ETJ17842.1"/>
    </source>
</evidence>
<organism evidence="1">
    <name type="scientific">human gut metagenome</name>
    <dbReference type="NCBI Taxonomy" id="408170"/>
    <lineage>
        <taxon>unclassified sequences</taxon>
        <taxon>metagenomes</taxon>
        <taxon>organismal metagenomes</taxon>
    </lineage>
</organism>
<protein>
    <submittedName>
        <fullName evidence="1">CobN/magnesium chelatase</fullName>
    </submittedName>
</protein>
<gene>
    <name evidence="1" type="ORF">Q604_UNBC18718G0001</name>
</gene>
<sequence length="47" mass="5827">RLERWLYAHHPKYWIDVVEPKKTDILYRNLDAYKSLQIRPVDTQYPP</sequence>
<reference evidence="1" key="1">
    <citation type="submission" date="2013-12" db="EMBL/GenBank/DDBJ databases">
        <title>A Varibaculum cambriense genome reconstructed from a premature infant gut community with otherwise low bacterial novelty that shifts toward anaerobic metabolism during the third week of life.</title>
        <authorList>
            <person name="Brown C.T."/>
            <person name="Sharon I."/>
            <person name="Thomas B.C."/>
            <person name="Castelle C.J."/>
            <person name="Morowitz M.J."/>
            <person name="Banfield J.F."/>
        </authorList>
    </citation>
    <scope>NUCLEOTIDE SEQUENCE</scope>
</reference>
<accession>W1WI21</accession>
<dbReference type="AlphaFoldDB" id="W1WI21"/>
<dbReference type="EMBL" id="AZMM01018718">
    <property type="protein sequence ID" value="ETJ17842.1"/>
    <property type="molecule type" value="Genomic_DNA"/>
</dbReference>
<proteinExistence type="predicted"/>
<feature type="non-terminal residue" evidence="1">
    <location>
        <position position="1"/>
    </location>
</feature>
<comment type="caution">
    <text evidence="1">The sequence shown here is derived from an EMBL/GenBank/DDBJ whole genome shotgun (WGS) entry which is preliminary data.</text>
</comment>